<keyword evidence="13" id="KW-0413">Isomerase</keyword>
<evidence type="ECO:0000256" key="7">
    <source>
        <dbReference type="ARBA" id="ARBA00023186"/>
    </source>
</evidence>
<keyword evidence="2" id="KW-1003">Cell membrane</keyword>
<evidence type="ECO:0000256" key="10">
    <source>
        <dbReference type="ARBA" id="ARBA00042775"/>
    </source>
</evidence>
<dbReference type="PANTHER" id="PTHR47529:SF1">
    <property type="entry name" value="PERIPLASMIC CHAPERONE PPID"/>
    <property type="match status" value="1"/>
</dbReference>
<evidence type="ECO:0000313" key="13">
    <source>
        <dbReference type="EMBL" id="SFV86312.1"/>
    </source>
</evidence>
<keyword evidence="4 11" id="KW-0812">Transmembrane</keyword>
<proteinExistence type="inferred from homology"/>
<evidence type="ECO:0000256" key="8">
    <source>
        <dbReference type="ARBA" id="ARBA00038408"/>
    </source>
</evidence>
<name>A0A1W1DX61_9ZZZZ</name>
<dbReference type="InterPro" id="IPR023058">
    <property type="entry name" value="PPIase_PpiC_CS"/>
</dbReference>
<comment type="similarity">
    <text evidence="8">Belongs to the PpiD chaperone family.</text>
</comment>
<dbReference type="Gene3D" id="1.10.4030.10">
    <property type="entry name" value="Porin chaperone SurA, peptide-binding domain"/>
    <property type="match status" value="1"/>
</dbReference>
<dbReference type="SUPFAM" id="SSF54534">
    <property type="entry name" value="FKBP-like"/>
    <property type="match status" value="1"/>
</dbReference>
<evidence type="ECO:0000256" key="4">
    <source>
        <dbReference type="ARBA" id="ARBA00022692"/>
    </source>
</evidence>
<evidence type="ECO:0000256" key="2">
    <source>
        <dbReference type="ARBA" id="ARBA00022475"/>
    </source>
</evidence>
<evidence type="ECO:0000256" key="5">
    <source>
        <dbReference type="ARBA" id="ARBA00022989"/>
    </source>
</evidence>
<evidence type="ECO:0000256" key="3">
    <source>
        <dbReference type="ARBA" id="ARBA00022519"/>
    </source>
</evidence>
<evidence type="ECO:0000256" key="11">
    <source>
        <dbReference type="SAM" id="Phobius"/>
    </source>
</evidence>
<feature type="domain" description="PpiC" evidence="12">
    <location>
        <begin position="263"/>
        <end position="353"/>
    </location>
</feature>
<dbReference type="Pfam" id="PF13616">
    <property type="entry name" value="Rotamase_3"/>
    <property type="match status" value="1"/>
</dbReference>
<keyword evidence="5 11" id="KW-1133">Transmembrane helix</keyword>
<dbReference type="PANTHER" id="PTHR47529">
    <property type="entry name" value="PEPTIDYL-PROLYL CIS-TRANS ISOMERASE D"/>
    <property type="match status" value="1"/>
</dbReference>
<dbReference type="GO" id="GO:0003755">
    <property type="term" value="F:peptidyl-prolyl cis-trans isomerase activity"/>
    <property type="evidence" value="ECO:0007669"/>
    <property type="project" value="InterPro"/>
</dbReference>
<dbReference type="GO" id="GO:0005886">
    <property type="term" value="C:plasma membrane"/>
    <property type="evidence" value="ECO:0007669"/>
    <property type="project" value="UniProtKB-SubCell"/>
</dbReference>
<accession>A0A1W1DX61</accession>
<reference evidence="13" key="1">
    <citation type="submission" date="2016-10" db="EMBL/GenBank/DDBJ databases">
        <authorList>
            <person name="de Groot N.N."/>
        </authorList>
    </citation>
    <scope>NUCLEOTIDE SEQUENCE</scope>
</reference>
<organism evidence="13">
    <name type="scientific">hydrothermal vent metagenome</name>
    <dbReference type="NCBI Taxonomy" id="652676"/>
    <lineage>
        <taxon>unclassified sequences</taxon>
        <taxon>metagenomes</taxon>
        <taxon>ecological metagenomes</taxon>
    </lineage>
</organism>
<dbReference type="SUPFAM" id="SSF109998">
    <property type="entry name" value="Triger factor/SurA peptide-binding domain-like"/>
    <property type="match status" value="1"/>
</dbReference>
<evidence type="ECO:0000256" key="1">
    <source>
        <dbReference type="ARBA" id="ARBA00004382"/>
    </source>
</evidence>
<dbReference type="InterPro" id="IPR046357">
    <property type="entry name" value="PPIase_dom_sf"/>
</dbReference>
<keyword evidence="6 11" id="KW-0472">Membrane</keyword>
<dbReference type="PROSITE" id="PS01096">
    <property type="entry name" value="PPIC_PPIASE_1"/>
    <property type="match status" value="1"/>
</dbReference>
<dbReference type="AlphaFoldDB" id="A0A1W1DX61"/>
<evidence type="ECO:0000256" key="9">
    <source>
        <dbReference type="ARBA" id="ARBA00040743"/>
    </source>
</evidence>
<dbReference type="Pfam" id="PF13624">
    <property type="entry name" value="SurA_N_3"/>
    <property type="match status" value="1"/>
</dbReference>
<dbReference type="InterPro" id="IPR052029">
    <property type="entry name" value="PpiD_chaperone"/>
</dbReference>
<dbReference type="PROSITE" id="PS50198">
    <property type="entry name" value="PPIC_PPIASE_2"/>
    <property type="match status" value="1"/>
</dbReference>
<feature type="transmembrane region" description="Helical" evidence="11">
    <location>
        <begin position="12"/>
        <end position="33"/>
    </location>
</feature>
<dbReference type="InterPro" id="IPR000297">
    <property type="entry name" value="PPIase_PpiC"/>
</dbReference>
<dbReference type="InterPro" id="IPR027304">
    <property type="entry name" value="Trigger_fact/SurA_dom_sf"/>
</dbReference>
<dbReference type="EMBL" id="FPHX01000263">
    <property type="protein sequence ID" value="SFV86312.1"/>
    <property type="molecule type" value="Genomic_DNA"/>
</dbReference>
<protein>
    <recommendedName>
        <fullName evidence="9">Periplasmic chaperone PpiD</fullName>
    </recommendedName>
    <alternativeName>
        <fullName evidence="10">Periplasmic folding chaperone</fullName>
    </alternativeName>
</protein>
<dbReference type="Gene3D" id="3.10.50.40">
    <property type="match status" value="1"/>
</dbReference>
<keyword evidence="3" id="KW-0997">Cell inner membrane</keyword>
<evidence type="ECO:0000259" key="12">
    <source>
        <dbReference type="PROSITE" id="PS50198"/>
    </source>
</evidence>
<evidence type="ECO:0000256" key="6">
    <source>
        <dbReference type="ARBA" id="ARBA00023136"/>
    </source>
</evidence>
<keyword evidence="7" id="KW-0143">Chaperone</keyword>
<sequence>MLSSIKDKTKGPITIIIVGLISLTFVITALYGVDFNSSGETVATINSEEISKKEFLSEFNPKKRQLQQELAEKYTTEFDSILKQSTLESMINRRLLDQLAKDMGHATTGEELQALIQSNNVFKVDGKFSLERYKKLLALNGYSDVKYETTKLAELTQGQIKYNLLDSAFVTPFALKNLQELNDQQREFNYIQLSANNYSDKVKVAAESVKDFYDNQKESFSEPQKLKVNFVELSLSQIAKGIQVNDDELFNFYEDEKERFTTEEERQAQHILVESKQQAEQIITQLNSGADFAKLAATHSQDTGSKDAGGDLGFFTLGVMMPEFEAKVFSMKVGEVGAPVKTEFGYHVIKLNAIQVGDIKPFESVRDDLTKLYKQTQAQKSLYDLTEQLTNLAYEASLEEVADQMSLKLNTSEFFTQNNTQYEQKFIDAAFSDVVFNKGENSEPIELSGDRVLVLRVKDKLAQRQKSFDEVKGEINTHLTTLLAKTFVDNIAQKIAVTLTKGDAEAVQVLMDKNQLKWNKVGWIKRDSNKADVVIVNKVFALTKPPGDSATYSAQSLNKRESVVIALSKVKTSNKAPSNALARSLLNFESDETFKGILTTLRNNADLEIFTERL</sequence>
<gene>
    <name evidence="13" type="ORF">MNB_SUP05-9-242</name>
</gene>
<comment type="subcellular location">
    <subcellularLocation>
        <location evidence="1">Cell inner membrane</location>
        <topology evidence="1">Single-pass type II membrane protein</topology>
        <orientation evidence="1">Periplasmic side</orientation>
    </subcellularLocation>
</comment>